<accession>A0A8S5UII0</accession>
<proteinExistence type="predicted"/>
<dbReference type="EMBL" id="BK016090">
    <property type="protein sequence ID" value="DAF94235.1"/>
    <property type="molecule type" value="Genomic_DNA"/>
</dbReference>
<name>A0A8S5UII0_9CAUD</name>
<reference evidence="1" key="1">
    <citation type="journal article" date="2021" name="Proc. Natl. Acad. Sci. U.S.A.">
        <title>A Catalog of Tens of Thousands of Viruses from Human Metagenomes Reveals Hidden Associations with Chronic Diseases.</title>
        <authorList>
            <person name="Tisza M.J."/>
            <person name="Buck C.B."/>
        </authorList>
    </citation>
    <scope>NUCLEOTIDE SEQUENCE</scope>
    <source>
        <strain evidence="1">Ctu2j3</strain>
    </source>
</reference>
<dbReference type="EMBL" id="BK016090">
    <property type="protein sequence ID" value="DAF94176.1"/>
    <property type="molecule type" value="Genomic_DNA"/>
</dbReference>
<sequence>MSAGNAVFVHDEAHRELGVAMADFMRAQMNRSGFVRHFFAWCDFDKTNHTCPEYSRAEWEVARRIINRAKKRRALTAKPYKENLRMILREIRRTNYQ</sequence>
<organism evidence="1">
    <name type="scientific">Myoviridae sp. ctu2j3</name>
    <dbReference type="NCBI Taxonomy" id="2825197"/>
    <lineage>
        <taxon>Viruses</taxon>
        <taxon>Duplodnaviria</taxon>
        <taxon>Heunggongvirae</taxon>
        <taxon>Uroviricota</taxon>
        <taxon>Caudoviricetes</taxon>
    </lineage>
</organism>
<evidence type="ECO:0000313" key="1">
    <source>
        <dbReference type="EMBL" id="DAF94235.1"/>
    </source>
</evidence>
<protein>
    <submittedName>
        <fullName evidence="1">Uncharacterized protein</fullName>
    </submittedName>
</protein>